<accession>A0A4V5ZP96</accession>
<evidence type="ECO:0000313" key="3">
    <source>
        <dbReference type="Proteomes" id="UP000308037"/>
    </source>
</evidence>
<gene>
    <name evidence="2" type="ORF">DM868_01935</name>
</gene>
<keyword evidence="1" id="KW-0812">Transmembrane</keyword>
<evidence type="ECO:0000313" key="2">
    <source>
        <dbReference type="EMBL" id="TKR27873.1"/>
    </source>
</evidence>
<dbReference type="Proteomes" id="UP000308037">
    <property type="component" value="Unassembled WGS sequence"/>
</dbReference>
<dbReference type="OrthoDB" id="157531at2157"/>
<dbReference type="Pfam" id="PF24377">
    <property type="entry name" value="DUF7533"/>
    <property type="match status" value="1"/>
</dbReference>
<reference evidence="2 3" key="1">
    <citation type="submission" date="2019-04" db="EMBL/GenBank/DDBJ databases">
        <title>Natronomonas sp. F20-122 a newhaloarchaeon isolated from a saline saltern of Isla Bacuta, Huelva, Spain.</title>
        <authorList>
            <person name="Duran-Viseras A."/>
            <person name="Sanchez-Porro C."/>
            <person name="Ventosa A."/>
        </authorList>
    </citation>
    <scope>NUCLEOTIDE SEQUENCE [LARGE SCALE GENOMIC DNA]</scope>
    <source>
        <strain evidence="2 3">F20-122</strain>
    </source>
</reference>
<organism evidence="2 3">
    <name type="scientific">Natronomonas salsuginis</name>
    <dbReference type="NCBI Taxonomy" id="2217661"/>
    <lineage>
        <taxon>Archaea</taxon>
        <taxon>Methanobacteriati</taxon>
        <taxon>Methanobacteriota</taxon>
        <taxon>Stenosarchaea group</taxon>
        <taxon>Halobacteria</taxon>
        <taxon>Halobacteriales</taxon>
        <taxon>Natronomonadaceae</taxon>
        <taxon>Natronomonas</taxon>
    </lineage>
</organism>
<feature type="transmembrane region" description="Helical" evidence="1">
    <location>
        <begin position="12"/>
        <end position="30"/>
    </location>
</feature>
<evidence type="ECO:0000256" key="1">
    <source>
        <dbReference type="SAM" id="Phobius"/>
    </source>
</evidence>
<proteinExistence type="predicted"/>
<dbReference type="RefSeq" id="WP_137275173.1">
    <property type="nucleotide sequence ID" value="NZ_QKNX01000001.1"/>
</dbReference>
<sequence>MALGIVRTLQLAATLVVAGPIGMVGVFNVLEGRPALGAFFILASLGLVLVSEYIYIRLTSRTLGGLRRVKNVRGGE</sequence>
<feature type="transmembrane region" description="Helical" evidence="1">
    <location>
        <begin position="36"/>
        <end position="58"/>
    </location>
</feature>
<comment type="caution">
    <text evidence="2">The sequence shown here is derived from an EMBL/GenBank/DDBJ whole genome shotgun (WGS) entry which is preliminary data.</text>
</comment>
<keyword evidence="3" id="KW-1185">Reference proteome</keyword>
<dbReference type="EMBL" id="QKNX01000001">
    <property type="protein sequence ID" value="TKR27873.1"/>
    <property type="molecule type" value="Genomic_DNA"/>
</dbReference>
<protein>
    <submittedName>
        <fullName evidence="2">Uncharacterized protein</fullName>
    </submittedName>
</protein>
<name>A0A4V5ZP96_9EURY</name>
<dbReference type="InterPro" id="IPR055955">
    <property type="entry name" value="DUF7533"/>
</dbReference>
<keyword evidence="1" id="KW-1133">Transmembrane helix</keyword>
<keyword evidence="1" id="KW-0472">Membrane</keyword>
<dbReference type="AlphaFoldDB" id="A0A4V5ZP96"/>